<reference evidence="11" key="1">
    <citation type="submission" date="2020-08" db="EMBL/GenBank/DDBJ databases">
        <title>Novel species isolated from subtropical streams in China.</title>
        <authorList>
            <person name="Lu H."/>
        </authorList>
    </citation>
    <scope>NUCLEOTIDE SEQUENCE</scope>
    <source>
        <strain evidence="11">CY7W</strain>
    </source>
</reference>
<dbReference type="EMBL" id="JACOGG010000031">
    <property type="protein sequence ID" value="MBC3937107.1"/>
    <property type="molecule type" value="Genomic_DNA"/>
</dbReference>
<evidence type="ECO:0000256" key="8">
    <source>
        <dbReference type="HAMAP-Rule" id="MF_00260"/>
    </source>
</evidence>
<evidence type="ECO:0000256" key="7">
    <source>
        <dbReference type="ARBA" id="ARBA00048169"/>
    </source>
</evidence>
<comment type="cofactor">
    <cofactor evidence="8">
        <name>dipyrromethane</name>
        <dbReference type="ChEBI" id="CHEBI:60342"/>
    </cofactor>
    <text evidence="8">Binds 1 dipyrromethane group covalently.</text>
</comment>
<evidence type="ECO:0000313" key="12">
    <source>
        <dbReference type="Proteomes" id="UP000612361"/>
    </source>
</evidence>
<dbReference type="PROSITE" id="PS00533">
    <property type="entry name" value="PORPHOBILINOGEN_DEAM"/>
    <property type="match status" value="1"/>
</dbReference>
<dbReference type="FunFam" id="3.40.190.10:FF:000005">
    <property type="entry name" value="Porphobilinogen deaminase"/>
    <property type="match status" value="1"/>
</dbReference>
<dbReference type="Gene3D" id="3.40.190.10">
    <property type="entry name" value="Periplasmic binding protein-like II"/>
    <property type="match status" value="2"/>
</dbReference>
<dbReference type="InterPro" id="IPR022417">
    <property type="entry name" value="Porphobilin_deaminase_N"/>
</dbReference>
<dbReference type="Pfam" id="PF01379">
    <property type="entry name" value="Porphobil_deam"/>
    <property type="match status" value="1"/>
</dbReference>
<name>A0A923I5V5_9BURK</name>
<dbReference type="Proteomes" id="UP000612361">
    <property type="component" value="Unassembled WGS sequence"/>
</dbReference>
<evidence type="ECO:0000256" key="3">
    <source>
        <dbReference type="ARBA" id="ARBA00005638"/>
    </source>
</evidence>
<evidence type="ECO:0000256" key="5">
    <source>
        <dbReference type="ARBA" id="ARBA00022679"/>
    </source>
</evidence>
<dbReference type="PANTHER" id="PTHR11557">
    <property type="entry name" value="PORPHOBILINOGEN DEAMINASE"/>
    <property type="match status" value="1"/>
</dbReference>
<comment type="miscellaneous">
    <text evidence="8">The porphobilinogen subunits are added to the dipyrromethane group.</text>
</comment>
<sequence length="359" mass="39072">MWRSLIHFNSLAQGYLRSNGKILPISSFLAIRTGLNFLVNRKEFILNATSPQKLIIASRESRLAMWQAEHVRDRLKTLYPDCDVQILGMTTRGDQILDKALSQVGGKGLFVKELEVAMAEGRADLAVHSLKDVPMDLPEGFALAAVLEREDPRDAFVSSAYAALDELPQGAVVGTSSLRRQALIAARFPHLVVRPLRGNLDTRLKKLDQGEYAAIILAAAGLKRLGLAERIRAFLEPEQSLPAAGQGAMAIEIPADRPELQAWLAPLNHALTAQAVHAERKVSKAFGGSCQIPLAAYAQPTETQLRFRAMIASVDGQRIARADLTASAGQMDALCDAVIDLLKQQNAEEILALCLSQNA</sequence>
<dbReference type="EC" id="2.5.1.61" evidence="8"/>
<feature type="domain" description="Porphobilinogen deaminase C-terminal" evidence="10">
    <location>
        <begin position="274"/>
        <end position="325"/>
    </location>
</feature>
<keyword evidence="5 8" id="KW-0808">Transferase</keyword>
<evidence type="ECO:0000256" key="6">
    <source>
        <dbReference type="ARBA" id="ARBA00023244"/>
    </source>
</evidence>
<dbReference type="SUPFAM" id="SSF54782">
    <property type="entry name" value="Porphobilinogen deaminase (hydroxymethylbilane synthase), C-terminal domain"/>
    <property type="match status" value="1"/>
</dbReference>
<feature type="domain" description="Porphobilinogen deaminase N-terminal" evidence="9">
    <location>
        <begin position="54"/>
        <end position="261"/>
    </location>
</feature>
<dbReference type="PRINTS" id="PR00151">
    <property type="entry name" value="PORPHBDMNASE"/>
</dbReference>
<dbReference type="GO" id="GO:0006782">
    <property type="term" value="P:protoporphyrinogen IX biosynthetic process"/>
    <property type="evidence" value="ECO:0007669"/>
    <property type="project" value="UniProtKB-UniRule"/>
</dbReference>
<dbReference type="PIRSF" id="PIRSF001438">
    <property type="entry name" value="4pyrrol_synth_OHMeBilane_synth"/>
    <property type="match status" value="1"/>
</dbReference>
<comment type="caution">
    <text evidence="11">The sequence shown here is derived from an EMBL/GenBank/DDBJ whole genome shotgun (WGS) entry which is preliminary data.</text>
</comment>
<evidence type="ECO:0000259" key="10">
    <source>
        <dbReference type="Pfam" id="PF03900"/>
    </source>
</evidence>
<dbReference type="GO" id="GO:0005737">
    <property type="term" value="C:cytoplasm"/>
    <property type="evidence" value="ECO:0007669"/>
    <property type="project" value="UniProtKB-UniRule"/>
</dbReference>
<feature type="modified residue" description="S-(dipyrrolylmethanemethyl)cysteine" evidence="8">
    <location>
        <position position="290"/>
    </location>
</feature>
<dbReference type="HAMAP" id="MF_00260">
    <property type="entry name" value="Porphobil_deam"/>
    <property type="match status" value="1"/>
</dbReference>
<comment type="function">
    <text evidence="1 8">Tetrapolymerization of the monopyrrole PBG into the hydroxymethylbilane pre-uroporphyrinogen in several discrete steps.</text>
</comment>
<dbReference type="PANTHER" id="PTHR11557:SF0">
    <property type="entry name" value="PORPHOBILINOGEN DEAMINASE"/>
    <property type="match status" value="1"/>
</dbReference>
<gene>
    <name evidence="8 11" type="primary">hemC</name>
    <name evidence="11" type="ORF">H8K47_17255</name>
</gene>
<dbReference type="SUPFAM" id="SSF53850">
    <property type="entry name" value="Periplasmic binding protein-like II"/>
    <property type="match status" value="1"/>
</dbReference>
<evidence type="ECO:0000256" key="1">
    <source>
        <dbReference type="ARBA" id="ARBA00002869"/>
    </source>
</evidence>
<evidence type="ECO:0000256" key="4">
    <source>
        <dbReference type="ARBA" id="ARBA00011245"/>
    </source>
</evidence>
<dbReference type="InterPro" id="IPR000860">
    <property type="entry name" value="HemC"/>
</dbReference>
<dbReference type="CDD" id="cd13646">
    <property type="entry name" value="PBP2_EcHMBS_like"/>
    <property type="match status" value="1"/>
</dbReference>
<dbReference type="Pfam" id="PF03900">
    <property type="entry name" value="Porphobil_deamC"/>
    <property type="match status" value="1"/>
</dbReference>
<evidence type="ECO:0000313" key="11">
    <source>
        <dbReference type="EMBL" id="MBC3937107.1"/>
    </source>
</evidence>
<dbReference type="FunFam" id="3.40.190.10:FF:000004">
    <property type="entry name" value="Porphobilinogen deaminase"/>
    <property type="match status" value="1"/>
</dbReference>
<comment type="catalytic activity">
    <reaction evidence="7 8">
        <text>4 porphobilinogen + H2O = hydroxymethylbilane + 4 NH4(+)</text>
        <dbReference type="Rhea" id="RHEA:13185"/>
        <dbReference type="ChEBI" id="CHEBI:15377"/>
        <dbReference type="ChEBI" id="CHEBI:28938"/>
        <dbReference type="ChEBI" id="CHEBI:57845"/>
        <dbReference type="ChEBI" id="CHEBI:58126"/>
        <dbReference type="EC" id="2.5.1.61"/>
    </reaction>
</comment>
<dbReference type="Gene3D" id="3.30.160.40">
    <property type="entry name" value="Porphobilinogen deaminase, C-terminal domain"/>
    <property type="match status" value="1"/>
</dbReference>
<comment type="subunit">
    <text evidence="4 8">Monomer.</text>
</comment>
<comment type="pathway">
    <text evidence="2">Porphyrin-containing compound metabolism; protoporphyrin-IX biosynthesis; coproporphyrinogen-III from 5-aminolevulinate: step 2/4.</text>
</comment>
<keyword evidence="12" id="KW-1185">Reference proteome</keyword>
<keyword evidence="6 8" id="KW-0627">Porphyrin biosynthesis</keyword>
<dbReference type="NCBIfam" id="TIGR00212">
    <property type="entry name" value="hemC"/>
    <property type="match status" value="1"/>
</dbReference>
<dbReference type="GO" id="GO:0004418">
    <property type="term" value="F:hydroxymethylbilane synthase activity"/>
    <property type="evidence" value="ECO:0007669"/>
    <property type="project" value="UniProtKB-UniRule"/>
</dbReference>
<proteinExistence type="inferred from homology"/>
<dbReference type="InterPro" id="IPR022419">
    <property type="entry name" value="Porphobilin_deaminase_cofac_BS"/>
</dbReference>
<dbReference type="AlphaFoldDB" id="A0A923I5V5"/>
<dbReference type="InterPro" id="IPR022418">
    <property type="entry name" value="Porphobilinogen_deaminase_C"/>
</dbReference>
<organism evidence="11 12">
    <name type="scientific">Undibacterium rugosum</name>
    <dbReference type="NCBI Taxonomy" id="2762291"/>
    <lineage>
        <taxon>Bacteria</taxon>
        <taxon>Pseudomonadati</taxon>
        <taxon>Pseudomonadota</taxon>
        <taxon>Betaproteobacteria</taxon>
        <taxon>Burkholderiales</taxon>
        <taxon>Oxalobacteraceae</taxon>
        <taxon>Undibacterium</taxon>
    </lineage>
</organism>
<accession>A0A923I5V5</accession>
<evidence type="ECO:0000259" key="9">
    <source>
        <dbReference type="Pfam" id="PF01379"/>
    </source>
</evidence>
<comment type="similarity">
    <text evidence="3 8">Belongs to the HMBS family.</text>
</comment>
<dbReference type="InterPro" id="IPR036803">
    <property type="entry name" value="Porphobilinogen_deaminase_C_sf"/>
</dbReference>
<protein>
    <recommendedName>
        <fullName evidence="8">Porphobilinogen deaminase</fullName>
        <shortName evidence="8">PBG</shortName>
        <ecNumber evidence="8">2.5.1.61</ecNumber>
    </recommendedName>
    <alternativeName>
        <fullName evidence="8">Hydroxymethylbilane synthase</fullName>
        <shortName evidence="8">HMBS</shortName>
    </alternativeName>
    <alternativeName>
        <fullName evidence="8">Pre-uroporphyrinogen synthase</fullName>
    </alternativeName>
</protein>
<evidence type="ECO:0000256" key="2">
    <source>
        <dbReference type="ARBA" id="ARBA00004735"/>
    </source>
</evidence>